<organism evidence="1 2">
    <name type="scientific">Aegilops tauschii subsp. strangulata</name>
    <name type="common">Goatgrass</name>
    <dbReference type="NCBI Taxonomy" id="200361"/>
    <lineage>
        <taxon>Eukaryota</taxon>
        <taxon>Viridiplantae</taxon>
        <taxon>Streptophyta</taxon>
        <taxon>Embryophyta</taxon>
        <taxon>Tracheophyta</taxon>
        <taxon>Spermatophyta</taxon>
        <taxon>Magnoliopsida</taxon>
        <taxon>Liliopsida</taxon>
        <taxon>Poales</taxon>
        <taxon>Poaceae</taxon>
        <taxon>BOP clade</taxon>
        <taxon>Pooideae</taxon>
        <taxon>Triticodae</taxon>
        <taxon>Triticeae</taxon>
        <taxon>Triticinae</taxon>
        <taxon>Aegilops</taxon>
    </lineage>
</organism>
<keyword evidence="2" id="KW-1185">Reference proteome</keyword>
<sequence>MTLVDSTLSFIQGGNLRAVLDGRPVLQPMIHLDALDLMADTAMLCLSPNGKDRPPISSVTVNLEGALMIMRNNGPMKVLRV</sequence>
<evidence type="ECO:0000313" key="2">
    <source>
        <dbReference type="Proteomes" id="UP000015105"/>
    </source>
</evidence>
<reference evidence="1" key="4">
    <citation type="submission" date="2019-03" db="UniProtKB">
        <authorList>
            <consortium name="EnsemblPlants"/>
        </authorList>
    </citation>
    <scope>IDENTIFICATION</scope>
</reference>
<dbReference type="Gramene" id="AET3Gv20019000.1">
    <property type="protein sequence ID" value="AET3Gv20019000.1"/>
    <property type="gene ID" value="AET3Gv20019000"/>
</dbReference>
<evidence type="ECO:0000313" key="1">
    <source>
        <dbReference type="EnsemblPlants" id="AET3Gv20019000.1"/>
    </source>
</evidence>
<dbReference type="PANTHER" id="PTHR46146">
    <property type="entry name" value="SERINE/THREONINE-PROTEIN KINASE-LIKE PROTEIN CCR4"/>
    <property type="match status" value="1"/>
</dbReference>
<dbReference type="Proteomes" id="UP000015105">
    <property type="component" value="Chromosome 3D"/>
</dbReference>
<dbReference type="EnsemblPlants" id="AET3Gv20019000.1">
    <property type="protein sequence ID" value="AET3Gv20019000.1"/>
    <property type="gene ID" value="AET3Gv20019000"/>
</dbReference>
<dbReference type="PANTHER" id="PTHR46146:SF17">
    <property type="entry name" value="PROTEIN KINASE DOMAIN-CONTAINING PROTEIN"/>
    <property type="match status" value="1"/>
</dbReference>
<proteinExistence type="predicted"/>
<reference evidence="2" key="1">
    <citation type="journal article" date="2014" name="Science">
        <title>Ancient hybridizations among the ancestral genomes of bread wheat.</title>
        <authorList>
            <consortium name="International Wheat Genome Sequencing Consortium,"/>
            <person name="Marcussen T."/>
            <person name="Sandve S.R."/>
            <person name="Heier L."/>
            <person name="Spannagl M."/>
            <person name="Pfeifer M."/>
            <person name="Jakobsen K.S."/>
            <person name="Wulff B.B."/>
            <person name="Steuernagel B."/>
            <person name="Mayer K.F."/>
            <person name="Olsen O.A."/>
        </authorList>
    </citation>
    <scope>NUCLEOTIDE SEQUENCE [LARGE SCALE GENOMIC DNA]</scope>
    <source>
        <strain evidence="2">cv. AL8/78</strain>
    </source>
</reference>
<reference evidence="1" key="5">
    <citation type="journal article" date="2021" name="G3 (Bethesda)">
        <title>Aegilops tauschii genome assembly Aet v5.0 features greater sequence contiguity and improved annotation.</title>
        <authorList>
            <person name="Wang L."/>
            <person name="Zhu T."/>
            <person name="Rodriguez J.C."/>
            <person name="Deal K.R."/>
            <person name="Dubcovsky J."/>
            <person name="McGuire P.E."/>
            <person name="Lux T."/>
            <person name="Spannagl M."/>
            <person name="Mayer K.F.X."/>
            <person name="Baldrich P."/>
            <person name="Meyers B.C."/>
            <person name="Huo N."/>
            <person name="Gu Y.Q."/>
            <person name="Zhou H."/>
            <person name="Devos K.M."/>
            <person name="Bennetzen J.L."/>
            <person name="Unver T."/>
            <person name="Budak H."/>
            <person name="Gulick P.J."/>
            <person name="Galiba G."/>
            <person name="Kalapos B."/>
            <person name="Nelson D.R."/>
            <person name="Li P."/>
            <person name="You F.M."/>
            <person name="Luo M.C."/>
            <person name="Dvorak J."/>
        </authorList>
    </citation>
    <scope>NUCLEOTIDE SEQUENCE [LARGE SCALE GENOMIC DNA]</scope>
    <source>
        <strain evidence="1">cv. AL8/78</strain>
    </source>
</reference>
<reference evidence="2" key="2">
    <citation type="journal article" date="2017" name="Nat. Plants">
        <title>The Aegilops tauschii genome reveals multiple impacts of transposons.</title>
        <authorList>
            <person name="Zhao G."/>
            <person name="Zou C."/>
            <person name="Li K."/>
            <person name="Wang K."/>
            <person name="Li T."/>
            <person name="Gao L."/>
            <person name="Zhang X."/>
            <person name="Wang H."/>
            <person name="Yang Z."/>
            <person name="Liu X."/>
            <person name="Jiang W."/>
            <person name="Mao L."/>
            <person name="Kong X."/>
            <person name="Jiao Y."/>
            <person name="Jia J."/>
        </authorList>
    </citation>
    <scope>NUCLEOTIDE SEQUENCE [LARGE SCALE GENOMIC DNA]</scope>
    <source>
        <strain evidence="2">cv. AL8/78</strain>
    </source>
</reference>
<reference evidence="1" key="3">
    <citation type="journal article" date="2017" name="Nature">
        <title>Genome sequence of the progenitor of the wheat D genome Aegilops tauschii.</title>
        <authorList>
            <person name="Luo M.C."/>
            <person name="Gu Y.Q."/>
            <person name="Puiu D."/>
            <person name="Wang H."/>
            <person name="Twardziok S.O."/>
            <person name="Deal K.R."/>
            <person name="Huo N."/>
            <person name="Zhu T."/>
            <person name="Wang L."/>
            <person name="Wang Y."/>
            <person name="McGuire P.E."/>
            <person name="Liu S."/>
            <person name="Long H."/>
            <person name="Ramasamy R.K."/>
            <person name="Rodriguez J.C."/>
            <person name="Van S.L."/>
            <person name="Yuan L."/>
            <person name="Wang Z."/>
            <person name="Xia Z."/>
            <person name="Xiao L."/>
            <person name="Anderson O.D."/>
            <person name="Ouyang S."/>
            <person name="Liang Y."/>
            <person name="Zimin A.V."/>
            <person name="Pertea G."/>
            <person name="Qi P."/>
            <person name="Bennetzen J.L."/>
            <person name="Dai X."/>
            <person name="Dawson M.W."/>
            <person name="Muller H.G."/>
            <person name="Kugler K."/>
            <person name="Rivarola-Duarte L."/>
            <person name="Spannagl M."/>
            <person name="Mayer K.F.X."/>
            <person name="Lu F.H."/>
            <person name="Bevan M.W."/>
            <person name="Leroy P."/>
            <person name="Li P."/>
            <person name="You F.M."/>
            <person name="Sun Q."/>
            <person name="Liu Z."/>
            <person name="Lyons E."/>
            <person name="Wicker T."/>
            <person name="Salzberg S.L."/>
            <person name="Devos K.M."/>
            <person name="Dvorak J."/>
        </authorList>
    </citation>
    <scope>NUCLEOTIDE SEQUENCE [LARGE SCALE GENOMIC DNA]</scope>
    <source>
        <strain evidence="1">cv. AL8/78</strain>
    </source>
</reference>
<name>A0A453DNZ2_AEGTS</name>
<dbReference type="AlphaFoldDB" id="A0A453DNZ2"/>
<protein>
    <submittedName>
        <fullName evidence="1">Uncharacterized protein</fullName>
    </submittedName>
</protein>
<dbReference type="STRING" id="200361.A0A453DNZ2"/>
<accession>A0A453DNZ2</accession>